<comment type="caution">
    <text evidence="3">The sequence shown here is derived from an EMBL/GenBank/DDBJ whole genome shotgun (WGS) entry which is preliminary data.</text>
</comment>
<evidence type="ECO:0000256" key="1">
    <source>
        <dbReference type="ARBA" id="ARBA00006817"/>
    </source>
</evidence>
<sequence length="166" mass="18514">MTKHETEIAADPKVPTIAITREFDASSERVFQAHVDPDLYAQWIGPRSLTTRILRWDARTGGEWAMANDEDGKEVAAFFGSFHEVRQNERIVWTFTYEGEPDGVALETMTFEPLEGGRTRLRILSVLKDFESRDGMLASGMDVGVNEGYEKLDELLAAQTGAENGG</sequence>
<dbReference type="RefSeq" id="WP_208494690.1">
    <property type="nucleotide sequence ID" value="NZ_JAGFNP010000002.1"/>
</dbReference>
<dbReference type="SUPFAM" id="SSF55961">
    <property type="entry name" value="Bet v1-like"/>
    <property type="match status" value="1"/>
</dbReference>
<dbReference type="CDD" id="cd07826">
    <property type="entry name" value="SRPBCC_CalC_Aha1-like_9"/>
    <property type="match status" value="1"/>
</dbReference>
<evidence type="ECO:0000313" key="3">
    <source>
        <dbReference type="EMBL" id="MBO3731940.1"/>
    </source>
</evidence>
<protein>
    <submittedName>
        <fullName evidence="3">SRPBCC family protein</fullName>
    </submittedName>
</protein>
<dbReference type="Pfam" id="PF08327">
    <property type="entry name" value="AHSA1"/>
    <property type="match status" value="1"/>
</dbReference>
<keyword evidence="4" id="KW-1185">Reference proteome</keyword>
<evidence type="ECO:0000259" key="2">
    <source>
        <dbReference type="Pfam" id="PF08327"/>
    </source>
</evidence>
<dbReference type="InterPro" id="IPR023393">
    <property type="entry name" value="START-like_dom_sf"/>
</dbReference>
<feature type="domain" description="Activator of Hsp90 ATPase homologue 1/2-like C-terminal" evidence="2">
    <location>
        <begin position="24"/>
        <end position="156"/>
    </location>
</feature>
<dbReference type="EMBL" id="JAGFNP010000002">
    <property type="protein sequence ID" value="MBO3731940.1"/>
    <property type="molecule type" value="Genomic_DNA"/>
</dbReference>
<dbReference type="Gene3D" id="3.30.530.20">
    <property type="match status" value="1"/>
</dbReference>
<accession>A0ABS3TZJ4</accession>
<dbReference type="InterPro" id="IPR013538">
    <property type="entry name" value="ASHA1/2-like_C"/>
</dbReference>
<name>A0ABS3TZJ4_9ACTN</name>
<proteinExistence type="inferred from homology"/>
<evidence type="ECO:0000313" key="4">
    <source>
        <dbReference type="Proteomes" id="UP000681341"/>
    </source>
</evidence>
<comment type="similarity">
    <text evidence="1">Belongs to the AHA1 family.</text>
</comment>
<organism evidence="3 4">
    <name type="scientific">Glycomyces niveus</name>
    <dbReference type="NCBI Taxonomy" id="2820287"/>
    <lineage>
        <taxon>Bacteria</taxon>
        <taxon>Bacillati</taxon>
        <taxon>Actinomycetota</taxon>
        <taxon>Actinomycetes</taxon>
        <taxon>Glycomycetales</taxon>
        <taxon>Glycomycetaceae</taxon>
        <taxon>Glycomyces</taxon>
    </lineage>
</organism>
<dbReference type="Proteomes" id="UP000681341">
    <property type="component" value="Unassembled WGS sequence"/>
</dbReference>
<gene>
    <name evidence="3" type="ORF">J5V16_03840</name>
</gene>
<reference evidence="3 4" key="1">
    <citation type="submission" date="2021-03" db="EMBL/GenBank/DDBJ databases">
        <title>Glycomyces sp. nov., a novel actinomycete isolated from soil.</title>
        <authorList>
            <person name="Yang X."/>
            <person name="Xu X."/>
        </authorList>
    </citation>
    <scope>NUCLEOTIDE SEQUENCE [LARGE SCALE GENOMIC DNA]</scope>
    <source>
        <strain evidence="3 4">NEAU-S30</strain>
    </source>
</reference>